<evidence type="ECO:0000313" key="5">
    <source>
        <dbReference type="EMBL" id="EIM63856.1"/>
    </source>
</evidence>
<feature type="chain" id="PRO_5003700466" evidence="4">
    <location>
        <begin position="22"/>
        <end position="338"/>
    </location>
</feature>
<organism evidence="5 6">
    <name type="scientific">Desulfobacter postgatei 2ac9</name>
    <dbReference type="NCBI Taxonomy" id="879212"/>
    <lineage>
        <taxon>Bacteria</taxon>
        <taxon>Pseudomonadati</taxon>
        <taxon>Thermodesulfobacteriota</taxon>
        <taxon>Desulfobacteria</taxon>
        <taxon>Desulfobacterales</taxon>
        <taxon>Desulfobacteraceae</taxon>
        <taxon>Desulfobacter</taxon>
    </lineage>
</organism>
<dbReference type="AlphaFoldDB" id="I5B2Z3"/>
<dbReference type="PANTHER" id="PTHR11002">
    <property type="entry name" value="CARBONIC ANHYDRASE"/>
    <property type="match status" value="1"/>
</dbReference>
<reference evidence="5 6" key="1">
    <citation type="submission" date="2011-09" db="EMBL/GenBank/DDBJ databases">
        <authorList>
            <consortium name="US DOE Joint Genome Institute (JGI-PGF)"/>
            <person name="Lucas S."/>
            <person name="Han J."/>
            <person name="Lapidus A."/>
            <person name="Cheng J.-F."/>
            <person name="Goodwin L."/>
            <person name="Pitluck S."/>
            <person name="Peters L."/>
            <person name="Land M.L."/>
            <person name="Hauser L."/>
            <person name="Orellana R."/>
            <person name="Lovley D."/>
            <person name="Woyke T.J."/>
        </authorList>
    </citation>
    <scope>NUCLEOTIDE SEQUENCE [LARGE SCALE GENOMIC DNA]</scope>
    <source>
        <strain evidence="5 6">2ac9</strain>
    </source>
</reference>
<dbReference type="Gene3D" id="3.40.1050.10">
    <property type="entry name" value="Carbonic anhydrase"/>
    <property type="match status" value="1"/>
</dbReference>
<evidence type="ECO:0000256" key="3">
    <source>
        <dbReference type="SAM" id="MobiDB-lite"/>
    </source>
</evidence>
<feature type="region of interest" description="Disordered" evidence="3">
    <location>
        <begin position="273"/>
        <end position="338"/>
    </location>
</feature>
<keyword evidence="2" id="KW-0862">Zinc</keyword>
<dbReference type="Pfam" id="PF00484">
    <property type="entry name" value="Pro_CA"/>
    <property type="match status" value="1"/>
</dbReference>
<dbReference type="HOGENOM" id="CLU_053879_4_0_7"/>
<dbReference type="eggNOG" id="COG0288">
    <property type="taxonomic scope" value="Bacteria"/>
</dbReference>
<keyword evidence="4" id="KW-0732">Signal</keyword>
<feature type="compositionally biased region" description="Basic and acidic residues" evidence="3">
    <location>
        <begin position="310"/>
        <end position="330"/>
    </location>
</feature>
<comment type="similarity">
    <text evidence="1">Belongs to the beta-class carbonic anhydrase family.</text>
</comment>
<feature type="binding site" evidence="2">
    <location>
        <position position="82"/>
    </location>
    <ligand>
        <name>Zn(2+)</name>
        <dbReference type="ChEBI" id="CHEBI:29105"/>
    </ligand>
</feature>
<dbReference type="GO" id="GO:0004089">
    <property type="term" value="F:carbonate dehydratase activity"/>
    <property type="evidence" value="ECO:0007669"/>
    <property type="project" value="InterPro"/>
</dbReference>
<reference evidence="5 6" key="2">
    <citation type="submission" date="2012-02" db="EMBL/GenBank/DDBJ databases">
        <title>Improved High-Quality Draft sequence of Desulfobacter postgatei 2ac9.</title>
        <authorList>
            <consortium name="US DOE Joint Genome Institute"/>
            <person name="Lucas S."/>
            <person name="Han J."/>
            <person name="Lapidus A."/>
            <person name="Cheng J.-F."/>
            <person name="Goodwin L."/>
            <person name="Pitluck S."/>
            <person name="Peters L."/>
            <person name="Ovchinnikova G."/>
            <person name="Held B."/>
            <person name="Detter J.C."/>
            <person name="Han C."/>
            <person name="Tapia R."/>
            <person name="Land M."/>
            <person name="Hauser L."/>
            <person name="Kyrpides N."/>
            <person name="Ivanova N."/>
            <person name="Pagani I."/>
            <person name="Orellana R."/>
            <person name="Lovley D."/>
            <person name="Woyke T."/>
        </authorList>
    </citation>
    <scope>NUCLEOTIDE SEQUENCE [LARGE SCALE GENOMIC DNA]</scope>
    <source>
        <strain evidence="5 6">2ac9</strain>
    </source>
</reference>
<comment type="cofactor">
    <cofactor evidence="2">
        <name>Zn(2+)</name>
        <dbReference type="ChEBI" id="CHEBI:29105"/>
    </cofactor>
    <text evidence="2">Binds 1 zinc ion per subunit.</text>
</comment>
<dbReference type="STRING" id="879212.DespoDRAFT_01951"/>
<gene>
    <name evidence="5" type="ORF">DespoDRAFT_01951</name>
</gene>
<dbReference type="Proteomes" id="UP000005778">
    <property type="component" value="Chromosome"/>
</dbReference>
<dbReference type="EMBL" id="CM001488">
    <property type="protein sequence ID" value="EIM63856.1"/>
    <property type="molecule type" value="Genomic_DNA"/>
</dbReference>
<name>I5B2Z3_9BACT</name>
<dbReference type="CDD" id="cd03378">
    <property type="entry name" value="beta_CA_cladeC"/>
    <property type="match status" value="1"/>
</dbReference>
<dbReference type="GO" id="GO:0008270">
    <property type="term" value="F:zinc ion binding"/>
    <property type="evidence" value="ECO:0007669"/>
    <property type="project" value="InterPro"/>
</dbReference>
<protein>
    <submittedName>
        <fullName evidence="5">Carbonic anhydrase</fullName>
    </submittedName>
</protein>
<feature type="compositionally biased region" description="Basic and acidic residues" evidence="3">
    <location>
        <begin position="284"/>
        <end position="302"/>
    </location>
</feature>
<keyword evidence="6" id="KW-1185">Reference proteome</keyword>
<proteinExistence type="inferred from homology"/>
<sequence>MKKTSLQLLLCLLLTCMLAFAGCSGESEKQKPSPDEALQMLKDGNQRFVSEKSEHPHLTKQRMIQAGMEDQADHAYATILTCSDSQVPVEAIFDAGVMDIFVIRVAGNVCDTDEVGSIEYGLAHVRTPVMVVLGHTQCGAVTAVTRAINGHDHAVEKNIPPLVDNIEPAVRQTIEKYPQAKGDQIIPLAIEENVWISIRDLFMQSAATRELVKAGKAKVVGAIYDVSDGKVYWLEDTTVDNILNEVEADPDRAMEAMAESILTPDLPAISHDAAPESQEVAPESDEKAPETQEVAPESHDAAPESQKVAPESDEKAPETQEVAPESHDATPESQGVAP</sequence>
<evidence type="ECO:0000256" key="4">
    <source>
        <dbReference type="SAM" id="SignalP"/>
    </source>
</evidence>
<dbReference type="InterPro" id="IPR001765">
    <property type="entry name" value="Carbonic_anhydrase"/>
</dbReference>
<evidence type="ECO:0000256" key="1">
    <source>
        <dbReference type="ARBA" id="ARBA00006217"/>
    </source>
</evidence>
<feature type="binding site" evidence="2">
    <location>
        <position position="84"/>
    </location>
    <ligand>
        <name>Zn(2+)</name>
        <dbReference type="ChEBI" id="CHEBI:29105"/>
    </ligand>
</feature>
<dbReference type="InterPro" id="IPR036874">
    <property type="entry name" value="Carbonic_anhydrase_sf"/>
</dbReference>
<feature type="signal peptide" evidence="4">
    <location>
        <begin position="1"/>
        <end position="21"/>
    </location>
</feature>
<dbReference type="SMART" id="SM00947">
    <property type="entry name" value="Pro_CA"/>
    <property type="match status" value="1"/>
</dbReference>
<evidence type="ECO:0000313" key="6">
    <source>
        <dbReference type="Proteomes" id="UP000005778"/>
    </source>
</evidence>
<dbReference type="PROSITE" id="PS51257">
    <property type="entry name" value="PROKAR_LIPOPROTEIN"/>
    <property type="match status" value="1"/>
</dbReference>
<feature type="binding site" evidence="2">
    <location>
        <position position="138"/>
    </location>
    <ligand>
        <name>Zn(2+)</name>
        <dbReference type="ChEBI" id="CHEBI:29105"/>
    </ligand>
</feature>
<evidence type="ECO:0000256" key="2">
    <source>
        <dbReference type="PIRSR" id="PIRSR601765-1"/>
    </source>
</evidence>
<accession>I5B2Z3</accession>
<dbReference type="RefSeq" id="WP_004073216.1">
    <property type="nucleotide sequence ID" value="NZ_CM001488.1"/>
</dbReference>
<dbReference type="OrthoDB" id="9797527at2"/>
<dbReference type="PANTHER" id="PTHR11002:SF79">
    <property type="entry name" value="CARBONIC ANHYDRASE 2"/>
    <property type="match status" value="1"/>
</dbReference>
<dbReference type="SUPFAM" id="SSF53056">
    <property type="entry name" value="beta-carbonic anhydrase, cab"/>
    <property type="match status" value="1"/>
</dbReference>
<feature type="binding site" evidence="2">
    <location>
        <position position="135"/>
    </location>
    <ligand>
        <name>Zn(2+)</name>
        <dbReference type="ChEBI" id="CHEBI:29105"/>
    </ligand>
</feature>
<keyword evidence="2" id="KW-0479">Metal-binding</keyword>